<keyword evidence="3" id="KW-1185">Reference proteome</keyword>
<protein>
    <submittedName>
        <fullName evidence="2">Ribosome-binding 1 isoform X1, putative</fullName>
    </submittedName>
</protein>
<dbReference type="RefSeq" id="XP_028868142.1">
    <property type="nucleotide sequence ID" value="XM_029012309.1"/>
</dbReference>
<evidence type="ECO:0000313" key="2">
    <source>
        <dbReference type="EMBL" id="GBE61899.1"/>
    </source>
</evidence>
<proteinExistence type="predicted"/>
<name>A0A2H6KG12_9APIC</name>
<dbReference type="EMBL" id="BDSA01000003">
    <property type="protein sequence ID" value="GBE61899.1"/>
    <property type="molecule type" value="Genomic_DNA"/>
</dbReference>
<organism evidence="2 3">
    <name type="scientific">Babesia ovata</name>
    <dbReference type="NCBI Taxonomy" id="189622"/>
    <lineage>
        <taxon>Eukaryota</taxon>
        <taxon>Sar</taxon>
        <taxon>Alveolata</taxon>
        <taxon>Apicomplexa</taxon>
        <taxon>Aconoidasida</taxon>
        <taxon>Piroplasmida</taxon>
        <taxon>Babesiidae</taxon>
        <taxon>Babesia</taxon>
    </lineage>
</organism>
<accession>A0A2H6KG12</accession>
<evidence type="ECO:0000313" key="3">
    <source>
        <dbReference type="Proteomes" id="UP000236319"/>
    </source>
</evidence>
<evidence type="ECO:0000256" key="1">
    <source>
        <dbReference type="SAM" id="MobiDB-lite"/>
    </source>
</evidence>
<dbReference type="Proteomes" id="UP000236319">
    <property type="component" value="Unassembled WGS sequence"/>
</dbReference>
<dbReference type="AlphaFoldDB" id="A0A2H6KG12"/>
<gene>
    <name evidence="2" type="ORF">BOVATA_033920</name>
</gene>
<comment type="caution">
    <text evidence="2">The sequence shown here is derived from an EMBL/GenBank/DDBJ whole genome shotgun (WGS) entry which is preliminary data.</text>
</comment>
<dbReference type="VEuPathDB" id="PiroplasmaDB:BOVATA_033920"/>
<feature type="region of interest" description="Disordered" evidence="1">
    <location>
        <begin position="1"/>
        <end position="42"/>
    </location>
</feature>
<dbReference type="GeneID" id="39875669"/>
<sequence>MFHVKSRPPPEKKAEGAQNQGKKAEAAKPTATKVNEGAQNQGKVRELQIKVEIRLQVQQVESLLQVRLPVVTEPQVRKGLVVIEDSKGLLIQFLRCLLRLQFEQINKLFKFNTLLQARKASPPPPPPSSWTACPLWSARCPGFNVR</sequence>
<reference evidence="2 3" key="1">
    <citation type="journal article" date="2017" name="BMC Genomics">
        <title>Whole-genome assembly of Babesia ovata and comparative genomics between closely related pathogens.</title>
        <authorList>
            <person name="Yamagishi J."/>
            <person name="Asada M."/>
            <person name="Hakimi H."/>
            <person name="Tanaka T.Q."/>
            <person name="Sugimoto C."/>
            <person name="Kawazu S."/>
        </authorList>
    </citation>
    <scope>NUCLEOTIDE SEQUENCE [LARGE SCALE GENOMIC DNA]</scope>
    <source>
        <strain evidence="2 3">Miyake</strain>
    </source>
</reference>